<evidence type="ECO:0000256" key="2">
    <source>
        <dbReference type="ARBA" id="ARBA00023125"/>
    </source>
</evidence>
<proteinExistence type="predicted"/>
<evidence type="ECO:0000256" key="3">
    <source>
        <dbReference type="ARBA" id="ARBA00023163"/>
    </source>
</evidence>
<keyword evidence="1" id="KW-0805">Transcription regulation</keyword>
<dbReference type="PRINTS" id="PR00036">
    <property type="entry name" value="HTHLACI"/>
</dbReference>
<dbReference type="InterPro" id="IPR028082">
    <property type="entry name" value="Peripla_BP_I"/>
</dbReference>
<dbReference type="CDD" id="cd01392">
    <property type="entry name" value="HTH_LacI"/>
    <property type="match status" value="1"/>
</dbReference>
<feature type="domain" description="HTH lacI-type" evidence="4">
    <location>
        <begin position="2"/>
        <end position="57"/>
    </location>
</feature>
<dbReference type="EMBL" id="BSDI01000003">
    <property type="protein sequence ID" value="GLH95542.1"/>
    <property type="molecule type" value="Genomic_DNA"/>
</dbReference>
<dbReference type="Pfam" id="PF13377">
    <property type="entry name" value="Peripla_BP_3"/>
    <property type="match status" value="1"/>
</dbReference>
<comment type="caution">
    <text evidence="5">The sequence shown here is derived from an EMBL/GenBank/DDBJ whole genome shotgun (WGS) entry which is preliminary data.</text>
</comment>
<evidence type="ECO:0000256" key="1">
    <source>
        <dbReference type="ARBA" id="ARBA00023015"/>
    </source>
</evidence>
<protein>
    <submittedName>
        <fullName evidence="5">LacI family transcriptional regulator</fullName>
    </submittedName>
</protein>
<reference evidence="5" key="1">
    <citation type="submission" date="2022-12" db="EMBL/GenBank/DDBJ databases">
        <title>New Phytohabitans aurantiacus sp. RD004123 nov., an actinomycete isolated from soil.</title>
        <authorList>
            <person name="Triningsih D.W."/>
            <person name="Harunari E."/>
            <person name="Igarashi Y."/>
        </authorList>
    </citation>
    <scope>NUCLEOTIDE SEQUENCE</scope>
    <source>
        <strain evidence="5">RD004123</strain>
    </source>
</reference>
<dbReference type="PROSITE" id="PS50932">
    <property type="entry name" value="HTH_LACI_2"/>
    <property type="match status" value="1"/>
</dbReference>
<dbReference type="Pfam" id="PF00356">
    <property type="entry name" value="LacI"/>
    <property type="match status" value="1"/>
</dbReference>
<dbReference type="CDD" id="cd06267">
    <property type="entry name" value="PBP1_LacI_sugar_binding-like"/>
    <property type="match status" value="1"/>
</dbReference>
<dbReference type="SUPFAM" id="SSF53822">
    <property type="entry name" value="Periplasmic binding protein-like I"/>
    <property type="match status" value="1"/>
</dbReference>
<sequence length="339" mass="36357">MATLADVARRAGVSPATASRIINGSSKPVTDALRERVLAAVEELQYVPNAHAQLLARSHRSAIGVIVHDVSDPYFAEITRGLQRVATDNGRLVIICNSYRDPIKELEYVELLRAHQVAAIVLAGSGYHDEEFTKALDTKLHVYERTGGRVAVIGRHEHAGDAVVPDNEMGGYLIASELYALGHDRIGVIAGPKLLTTTTDRLAGMRRAAREHGHKLPARRIEYADFDRGSGAAAAAALLDAEPDLTAIAALNDSMAIGALALLRSRGITVPDQMSVVGFDDMPVARDVTPALTTVRLPLADMGERAMTLALDEHRDGQGPRIEEVGAELVRRASAGPPR</sequence>
<accession>A0ABQ5QNK2</accession>
<keyword evidence="6" id="KW-1185">Reference proteome</keyword>
<dbReference type="Gene3D" id="1.10.260.40">
    <property type="entry name" value="lambda repressor-like DNA-binding domains"/>
    <property type="match status" value="1"/>
</dbReference>
<name>A0ABQ5QNK2_9ACTN</name>
<dbReference type="RefSeq" id="WP_281892560.1">
    <property type="nucleotide sequence ID" value="NZ_BSDI01000003.1"/>
</dbReference>
<dbReference type="InterPro" id="IPR046335">
    <property type="entry name" value="LacI/GalR-like_sensor"/>
</dbReference>
<dbReference type="PROSITE" id="PS00356">
    <property type="entry name" value="HTH_LACI_1"/>
    <property type="match status" value="1"/>
</dbReference>
<dbReference type="InterPro" id="IPR010982">
    <property type="entry name" value="Lambda_DNA-bd_dom_sf"/>
</dbReference>
<organism evidence="5 6">
    <name type="scientific">Phytohabitans aurantiacus</name>
    <dbReference type="NCBI Taxonomy" id="3016789"/>
    <lineage>
        <taxon>Bacteria</taxon>
        <taxon>Bacillati</taxon>
        <taxon>Actinomycetota</taxon>
        <taxon>Actinomycetes</taxon>
        <taxon>Micromonosporales</taxon>
        <taxon>Micromonosporaceae</taxon>
    </lineage>
</organism>
<evidence type="ECO:0000313" key="5">
    <source>
        <dbReference type="EMBL" id="GLH95542.1"/>
    </source>
</evidence>
<dbReference type="PANTHER" id="PTHR30146:SF153">
    <property type="entry name" value="LACTOSE OPERON REPRESSOR"/>
    <property type="match status" value="1"/>
</dbReference>
<gene>
    <name evidence="5" type="primary">lacI_1</name>
    <name evidence="5" type="ORF">Pa4123_08140</name>
</gene>
<keyword evidence="2" id="KW-0238">DNA-binding</keyword>
<dbReference type="InterPro" id="IPR000843">
    <property type="entry name" value="HTH_LacI"/>
</dbReference>
<dbReference type="SUPFAM" id="SSF47413">
    <property type="entry name" value="lambda repressor-like DNA-binding domains"/>
    <property type="match status" value="1"/>
</dbReference>
<keyword evidence="3" id="KW-0804">Transcription</keyword>
<dbReference type="PANTHER" id="PTHR30146">
    <property type="entry name" value="LACI-RELATED TRANSCRIPTIONAL REPRESSOR"/>
    <property type="match status" value="1"/>
</dbReference>
<dbReference type="SMART" id="SM00354">
    <property type="entry name" value="HTH_LACI"/>
    <property type="match status" value="1"/>
</dbReference>
<evidence type="ECO:0000313" key="6">
    <source>
        <dbReference type="Proteomes" id="UP001144280"/>
    </source>
</evidence>
<dbReference type="Gene3D" id="3.40.50.2300">
    <property type="match status" value="2"/>
</dbReference>
<dbReference type="Proteomes" id="UP001144280">
    <property type="component" value="Unassembled WGS sequence"/>
</dbReference>
<evidence type="ECO:0000259" key="4">
    <source>
        <dbReference type="PROSITE" id="PS50932"/>
    </source>
</evidence>